<dbReference type="EMBL" id="OU503045">
    <property type="protein sequence ID" value="CAI9769860.1"/>
    <property type="molecule type" value="Genomic_DNA"/>
</dbReference>
<feature type="repeat" description="WD" evidence="3">
    <location>
        <begin position="203"/>
        <end position="244"/>
    </location>
</feature>
<dbReference type="InterPro" id="IPR001680">
    <property type="entry name" value="WD40_rpt"/>
</dbReference>
<evidence type="ECO:0008006" key="6">
    <source>
        <dbReference type="Google" id="ProtNLM"/>
    </source>
</evidence>
<feature type="repeat" description="WD" evidence="3">
    <location>
        <begin position="407"/>
        <end position="444"/>
    </location>
</feature>
<sequence>MAEQAIVKNSPENDDSKLENCDKKKENVILDPEFFSCMLQPSPPNSDPNYIGIRRLLLYRKAQSSVLRRKAEKLGKFTNTKLPEHSRTECSLLVNASVDDGYHLQVHSPICLRWTAGVRAGGSRALSFRTSVSSNVSDTELPRRKGEPAYSFVGMHCIFDQCKAMVTVIKFGHMSSDLLAYGASDGSLTVCIVSTSPAVLQQLTGHTKDVTDFDFSTNNQYITSSSIDKTVRVWDILKGLCMRVIYGISPQLCIRFHPVNNNFLSVGNANKEIMLFNFNTRRTISKATFDSKVTAMDHDHTGQLIFCGDAKGCVYTYRTFSLLTRGPVLLTFSQDGSLSFFSVSLEIQGYLTLRCALKLAPRLHSIRASFCPLLSLEKGEFIVAGNEDANVYFYDLTRPKHTCVNKLQGHGYPIIGIAWNHGENLLASSDFGGTVIVWKRAKTS</sequence>
<dbReference type="SUPFAM" id="SSF50978">
    <property type="entry name" value="WD40 repeat-like"/>
    <property type="match status" value="1"/>
</dbReference>
<reference evidence="4" key="1">
    <citation type="submission" date="2023-05" db="EMBL/GenBank/DDBJ databases">
        <authorList>
            <person name="Huff M."/>
        </authorList>
    </citation>
    <scope>NUCLEOTIDE SEQUENCE</scope>
</reference>
<dbReference type="PANTHER" id="PTHR22838">
    <property type="entry name" value="WD REPEAT PROTEIN 26-RELATED"/>
    <property type="match status" value="1"/>
</dbReference>
<dbReference type="PROSITE" id="PS50082">
    <property type="entry name" value="WD_REPEATS_2"/>
    <property type="match status" value="2"/>
</dbReference>
<dbReference type="GO" id="GO:1990841">
    <property type="term" value="F:promoter-specific chromatin binding"/>
    <property type="evidence" value="ECO:0007669"/>
    <property type="project" value="TreeGrafter"/>
</dbReference>
<dbReference type="PANTHER" id="PTHR22838:SF4">
    <property type="entry name" value="WD REPEAT-CONTAINING PROTEIN 13"/>
    <property type="match status" value="1"/>
</dbReference>
<gene>
    <name evidence="4" type="ORF">FPE_LOCUS16430</name>
</gene>
<dbReference type="PROSITE" id="PS50294">
    <property type="entry name" value="WD_REPEATS_REGION"/>
    <property type="match status" value="2"/>
</dbReference>
<dbReference type="SMART" id="SM00320">
    <property type="entry name" value="WD40"/>
    <property type="match status" value="4"/>
</dbReference>
<organism evidence="4 5">
    <name type="scientific">Fraxinus pennsylvanica</name>
    <dbReference type="NCBI Taxonomy" id="56036"/>
    <lineage>
        <taxon>Eukaryota</taxon>
        <taxon>Viridiplantae</taxon>
        <taxon>Streptophyta</taxon>
        <taxon>Embryophyta</taxon>
        <taxon>Tracheophyta</taxon>
        <taxon>Spermatophyta</taxon>
        <taxon>Magnoliopsida</taxon>
        <taxon>eudicotyledons</taxon>
        <taxon>Gunneridae</taxon>
        <taxon>Pentapetalae</taxon>
        <taxon>asterids</taxon>
        <taxon>lamiids</taxon>
        <taxon>Lamiales</taxon>
        <taxon>Oleaceae</taxon>
        <taxon>Oleeae</taxon>
        <taxon>Fraxinus</taxon>
    </lineage>
</organism>
<evidence type="ECO:0000313" key="5">
    <source>
        <dbReference type="Proteomes" id="UP000834106"/>
    </source>
</evidence>
<evidence type="ECO:0000313" key="4">
    <source>
        <dbReference type="EMBL" id="CAI9769860.1"/>
    </source>
</evidence>
<dbReference type="PROSITE" id="PS00678">
    <property type="entry name" value="WD_REPEATS_1"/>
    <property type="match status" value="1"/>
</dbReference>
<dbReference type="Proteomes" id="UP000834106">
    <property type="component" value="Chromosome 10"/>
</dbReference>
<keyword evidence="5" id="KW-1185">Reference proteome</keyword>
<protein>
    <recommendedName>
        <fullName evidence="6">WD repeat-containing protein 13</fullName>
    </recommendedName>
</protein>
<dbReference type="InterPro" id="IPR015943">
    <property type="entry name" value="WD40/YVTN_repeat-like_dom_sf"/>
</dbReference>
<dbReference type="Gene3D" id="2.130.10.10">
    <property type="entry name" value="YVTN repeat-like/Quinoprotein amine dehydrogenase"/>
    <property type="match status" value="2"/>
</dbReference>
<accession>A0AAD1ZMC7</accession>
<dbReference type="InterPro" id="IPR051350">
    <property type="entry name" value="WD_repeat-ST_regulator"/>
</dbReference>
<dbReference type="GO" id="GO:0005634">
    <property type="term" value="C:nucleus"/>
    <property type="evidence" value="ECO:0007669"/>
    <property type="project" value="TreeGrafter"/>
</dbReference>
<evidence type="ECO:0000256" key="3">
    <source>
        <dbReference type="PROSITE-ProRule" id="PRU00221"/>
    </source>
</evidence>
<dbReference type="InterPro" id="IPR036322">
    <property type="entry name" value="WD40_repeat_dom_sf"/>
</dbReference>
<dbReference type="Pfam" id="PF00400">
    <property type="entry name" value="WD40"/>
    <property type="match status" value="2"/>
</dbReference>
<proteinExistence type="predicted"/>
<keyword evidence="2" id="KW-0677">Repeat</keyword>
<evidence type="ECO:0000256" key="2">
    <source>
        <dbReference type="ARBA" id="ARBA00022737"/>
    </source>
</evidence>
<name>A0AAD1ZMC7_9LAMI</name>
<dbReference type="AlphaFoldDB" id="A0AAD1ZMC7"/>
<dbReference type="InterPro" id="IPR019775">
    <property type="entry name" value="WD40_repeat_CS"/>
</dbReference>
<evidence type="ECO:0000256" key="1">
    <source>
        <dbReference type="ARBA" id="ARBA00022574"/>
    </source>
</evidence>
<keyword evidence="1 3" id="KW-0853">WD repeat</keyword>